<sequence length="206" mass="22380">MPSLPSWLDSLALSPCEAALKTVIVASTQKIKHGANCIRSEEHYTELGNCPLVISTRFHQAMMNVDPVRTHPRVRHSGFGLGLGSKEEMRAELASDRKKVTVSKTMASTSYQRWLGRGTSAPPESYHSFAPLSVRFCTRAPGTLTLTLPFGITPLLVAPLGEVRVCFPLVTCRVHHWPTQLADINHASIACEEGPPGGETGDAVRP</sequence>
<evidence type="ECO:0000313" key="1">
    <source>
        <dbReference type="EMBL" id="KZF22335.1"/>
    </source>
</evidence>
<dbReference type="GeneID" id="28894419"/>
<reference evidence="1 2" key="1">
    <citation type="journal article" date="2016" name="Fungal Biol.">
        <title>The genome of Xylona heveae provides a window into fungal endophytism.</title>
        <authorList>
            <person name="Gazis R."/>
            <person name="Kuo A."/>
            <person name="Riley R."/>
            <person name="LaButti K."/>
            <person name="Lipzen A."/>
            <person name="Lin J."/>
            <person name="Amirebrahimi M."/>
            <person name="Hesse C.N."/>
            <person name="Spatafora J.W."/>
            <person name="Henrissat B."/>
            <person name="Hainaut M."/>
            <person name="Grigoriev I.V."/>
            <person name="Hibbett D.S."/>
        </authorList>
    </citation>
    <scope>NUCLEOTIDE SEQUENCE [LARGE SCALE GENOMIC DNA]</scope>
    <source>
        <strain evidence="1 2">TC161</strain>
    </source>
</reference>
<evidence type="ECO:0000313" key="2">
    <source>
        <dbReference type="Proteomes" id="UP000076632"/>
    </source>
</evidence>
<dbReference type="InParanoid" id="A0A165GLG6"/>
<keyword evidence="2" id="KW-1185">Reference proteome</keyword>
<protein>
    <submittedName>
        <fullName evidence="1">Uncharacterized protein</fullName>
    </submittedName>
</protein>
<organism evidence="1 2">
    <name type="scientific">Xylona heveae (strain CBS 132557 / TC161)</name>
    <dbReference type="NCBI Taxonomy" id="1328760"/>
    <lineage>
        <taxon>Eukaryota</taxon>
        <taxon>Fungi</taxon>
        <taxon>Dikarya</taxon>
        <taxon>Ascomycota</taxon>
        <taxon>Pezizomycotina</taxon>
        <taxon>Xylonomycetes</taxon>
        <taxon>Xylonales</taxon>
        <taxon>Xylonaceae</taxon>
        <taxon>Xylona</taxon>
    </lineage>
</organism>
<gene>
    <name evidence="1" type="ORF">L228DRAFT_150840</name>
</gene>
<accession>A0A165GLG6</accession>
<dbReference type="Proteomes" id="UP000076632">
    <property type="component" value="Unassembled WGS sequence"/>
</dbReference>
<proteinExistence type="predicted"/>
<dbReference type="EMBL" id="KV407459">
    <property type="protein sequence ID" value="KZF22335.1"/>
    <property type="molecule type" value="Genomic_DNA"/>
</dbReference>
<dbReference type="RefSeq" id="XP_018187890.1">
    <property type="nucleotide sequence ID" value="XM_018329282.1"/>
</dbReference>
<dbReference type="AlphaFoldDB" id="A0A165GLG6"/>
<name>A0A165GLG6_XYLHT</name>